<dbReference type="EMBL" id="UGHH01000002">
    <property type="protein sequence ID" value="STO63019.1"/>
    <property type="molecule type" value="Genomic_DNA"/>
</dbReference>
<proteinExistence type="predicted"/>
<evidence type="ECO:0000313" key="3">
    <source>
        <dbReference type="Proteomes" id="UP000254867"/>
    </source>
</evidence>
<evidence type="ECO:0000256" key="1">
    <source>
        <dbReference type="SAM" id="SignalP"/>
    </source>
</evidence>
<dbReference type="PROSITE" id="PS51257">
    <property type="entry name" value="PROKAR_LIPOPROTEIN"/>
    <property type="match status" value="1"/>
</dbReference>
<evidence type="ECO:0000313" key="2">
    <source>
        <dbReference type="EMBL" id="STO63019.1"/>
    </source>
</evidence>
<organism evidence="2 3">
    <name type="scientific">Haemophilus parahaemolyticus</name>
    <dbReference type="NCBI Taxonomy" id="735"/>
    <lineage>
        <taxon>Bacteria</taxon>
        <taxon>Pseudomonadati</taxon>
        <taxon>Pseudomonadota</taxon>
        <taxon>Gammaproteobacteria</taxon>
        <taxon>Pasteurellales</taxon>
        <taxon>Pasteurellaceae</taxon>
        <taxon>Haemophilus</taxon>
    </lineage>
</organism>
<sequence>MKKFILLTPIFFLLASCAELTSLANSFRPHTMPDYEFYEKFSETADINVVLPIAEKNLTTIYENGVNERVFSFSPLFVNKKTFTWYQPDDSYNFNNKVWYFNEIKKNKVQWIKLSFSHVLSLTKSNFYKIFNVSPNDITINQLKKHCDSYRRVTPLYILTMKNGKNLYIVEDMGSGSAGSSSNLFIFRKLPTCGEFELGKTINEYGNDFFNQ</sequence>
<name>A0A377HY29_HAEPH</name>
<dbReference type="Proteomes" id="UP000254867">
    <property type="component" value="Unassembled WGS sequence"/>
</dbReference>
<keyword evidence="1" id="KW-0732">Signal</keyword>
<dbReference type="RefSeq" id="WP_119221710.1">
    <property type="nucleotide sequence ID" value="NZ_UGHH01000002.1"/>
</dbReference>
<dbReference type="AlphaFoldDB" id="A0A377HY29"/>
<feature type="signal peptide" evidence="1">
    <location>
        <begin position="1"/>
        <end position="24"/>
    </location>
</feature>
<reference evidence="2 3" key="1">
    <citation type="submission" date="2018-06" db="EMBL/GenBank/DDBJ databases">
        <authorList>
            <consortium name="Pathogen Informatics"/>
            <person name="Doyle S."/>
        </authorList>
    </citation>
    <scope>NUCLEOTIDE SEQUENCE [LARGE SCALE GENOMIC DNA]</scope>
    <source>
        <strain evidence="2 3">NCTC10794</strain>
    </source>
</reference>
<protein>
    <recommendedName>
        <fullName evidence="4">Lipoprotein</fullName>
    </recommendedName>
</protein>
<gene>
    <name evidence="2" type="ORF">NCTC10794_00006</name>
</gene>
<accession>A0A377HY29</accession>
<feature type="chain" id="PRO_5016987824" description="Lipoprotein" evidence="1">
    <location>
        <begin position="25"/>
        <end position="212"/>
    </location>
</feature>
<evidence type="ECO:0008006" key="4">
    <source>
        <dbReference type="Google" id="ProtNLM"/>
    </source>
</evidence>